<comment type="subcellular location">
    <subcellularLocation>
        <location evidence="1">Nucleus</location>
    </subcellularLocation>
</comment>
<dbReference type="Gramene" id="ERN13211">
    <property type="protein sequence ID" value="ERN13211"/>
    <property type="gene ID" value="AMTR_s00040p00221850"/>
</dbReference>
<feature type="compositionally biased region" description="Basic and acidic residues" evidence="3">
    <location>
        <begin position="332"/>
        <end position="349"/>
    </location>
</feature>
<evidence type="ECO:0000313" key="6">
    <source>
        <dbReference type="Proteomes" id="UP000017836"/>
    </source>
</evidence>
<dbReference type="AlphaFoldDB" id="W1PYY1"/>
<dbReference type="GO" id="GO:0003886">
    <property type="term" value="F:DNA (cytosine-5-)-methyltransferase activity"/>
    <property type="evidence" value="ECO:0000318"/>
    <property type="project" value="GO_Central"/>
</dbReference>
<feature type="region of interest" description="Disordered" evidence="3">
    <location>
        <begin position="570"/>
        <end position="594"/>
    </location>
</feature>
<sequence length="594" mass="67354">MENPDLTNQEGQHSQEKPEEAEAGGGEVEERPEVAEVRGGREVEEGEVAGGESHPRATTNDSAIEYIVKINDERDLVELTRFGENELGRAHRRLVNFSIRNAAAHRVFFDDRSSGNLFISGVVLPFNGAELNFRFYCVCFGPVRSWCITGFREGSLEIWVSTDIADYLCVNAATEYQTLYNFFHYKALLCIQATHELEEDPELEMDRLSNCLATLSHECLGRFGHDEAVIIVRHHLPFIADQLAGLDQRFSDFQVIETISTEFKDQVKNFEMLRQMNTANGWKLSGSFYSIQDYNEANHGGCMKSSHERSMTETLSPSIALSSEENSSLETTETHERNLDRALTDPQDIGEKLESEAVSMTRTGDSEAKRPLRTLRGFEILDGREAMQPIEDSESDEFYITSEIWPFNVANSDQVVRCEMFGEITSWCITGYNEGYPFIWVSTKIADYLCDEPNEGYSPFFKALYEKAMLSILAFQILSNAAYMHFDEFLLKLVSDLMDRLGTFKEEEASLDYVNSQLGFVAKQLIGLDTIFFSKLPVIKTITDKFNVNIGEATNRKACRSFFSIHEKNKGREGTSNQAIHVEEKPRSSELKVQ</sequence>
<feature type="domain" description="RFTS" evidence="4">
    <location>
        <begin position="88"/>
        <end position="208"/>
    </location>
</feature>
<dbReference type="GO" id="GO:0044027">
    <property type="term" value="P:negative regulation of gene expression via chromosomal CpG island methylation"/>
    <property type="evidence" value="ECO:0000318"/>
    <property type="project" value="GO_Central"/>
</dbReference>
<dbReference type="PANTHER" id="PTHR10629">
    <property type="entry name" value="CYTOSINE-SPECIFIC METHYLTRANSFERASE"/>
    <property type="match status" value="1"/>
</dbReference>
<dbReference type="Proteomes" id="UP000017836">
    <property type="component" value="Unassembled WGS sequence"/>
</dbReference>
<organism evidence="5 6">
    <name type="scientific">Amborella trichopoda</name>
    <dbReference type="NCBI Taxonomy" id="13333"/>
    <lineage>
        <taxon>Eukaryota</taxon>
        <taxon>Viridiplantae</taxon>
        <taxon>Streptophyta</taxon>
        <taxon>Embryophyta</taxon>
        <taxon>Tracheophyta</taxon>
        <taxon>Spermatophyta</taxon>
        <taxon>Magnoliopsida</taxon>
        <taxon>Amborellales</taxon>
        <taxon>Amborellaceae</taxon>
        <taxon>Amborella</taxon>
    </lineage>
</organism>
<feature type="region of interest" description="Disordered" evidence="3">
    <location>
        <begin position="304"/>
        <end position="349"/>
    </location>
</feature>
<dbReference type="InterPro" id="IPR022702">
    <property type="entry name" value="Cytosine_MeTrfase1_RFD"/>
</dbReference>
<dbReference type="GO" id="GO:0005634">
    <property type="term" value="C:nucleus"/>
    <property type="evidence" value="ECO:0000318"/>
    <property type="project" value="GO_Central"/>
</dbReference>
<feature type="compositionally biased region" description="Low complexity" evidence="3">
    <location>
        <begin position="321"/>
        <end position="331"/>
    </location>
</feature>
<feature type="domain" description="RFTS" evidence="4">
    <location>
        <begin position="368"/>
        <end position="493"/>
    </location>
</feature>
<proteinExistence type="predicted"/>
<evidence type="ECO:0000313" key="5">
    <source>
        <dbReference type="EMBL" id="ERN13211.1"/>
    </source>
</evidence>
<feature type="compositionally biased region" description="Basic and acidic residues" evidence="3">
    <location>
        <begin position="28"/>
        <end position="43"/>
    </location>
</feature>
<evidence type="ECO:0000256" key="2">
    <source>
        <dbReference type="ARBA" id="ARBA00023242"/>
    </source>
</evidence>
<gene>
    <name evidence="5" type="ORF">AMTR_s00040p00221850</name>
</gene>
<evidence type="ECO:0000259" key="4">
    <source>
        <dbReference type="Pfam" id="PF12047"/>
    </source>
</evidence>
<dbReference type="GO" id="GO:0003677">
    <property type="term" value="F:DNA binding"/>
    <property type="evidence" value="ECO:0000318"/>
    <property type="project" value="GO_Central"/>
</dbReference>
<dbReference type="PANTHER" id="PTHR10629:SF50">
    <property type="entry name" value="DNA (CYTOSINE-5)-METHYLTRANSFERASE CMT3"/>
    <property type="match status" value="1"/>
</dbReference>
<dbReference type="Pfam" id="PF12047">
    <property type="entry name" value="DNMT1-RFD"/>
    <property type="match status" value="2"/>
</dbReference>
<reference evidence="6" key="1">
    <citation type="journal article" date="2013" name="Science">
        <title>The Amborella genome and the evolution of flowering plants.</title>
        <authorList>
            <consortium name="Amborella Genome Project"/>
        </authorList>
    </citation>
    <scope>NUCLEOTIDE SEQUENCE [LARGE SCALE GENOMIC DNA]</scope>
</reference>
<dbReference type="HOGENOM" id="CLU_019152_0_0_1"/>
<dbReference type="InterPro" id="IPR050390">
    <property type="entry name" value="C5-Methyltransferase"/>
</dbReference>
<keyword evidence="2" id="KW-0539">Nucleus</keyword>
<feature type="compositionally biased region" description="Polar residues" evidence="3">
    <location>
        <begin position="1"/>
        <end position="12"/>
    </location>
</feature>
<keyword evidence="6" id="KW-1185">Reference proteome</keyword>
<feature type="compositionally biased region" description="Basic and acidic residues" evidence="3">
    <location>
        <begin position="581"/>
        <end position="594"/>
    </location>
</feature>
<name>W1PYY1_AMBTC</name>
<evidence type="ECO:0000256" key="1">
    <source>
        <dbReference type="ARBA" id="ARBA00004123"/>
    </source>
</evidence>
<accession>W1PYY1</accession>
<feature type="region of interest" description="Disordered" evidence="3">
    <location>
        <begin position="1"/>
        <end position="57"/>
    </location>
</feature>
<evidence type="ECO:0000256" key="3">
    <source>
        <dbReference type="SAM" id="MobiDB-lite"/>
    </source>
</evidence>
<dbReference type="EMBL" id="KI392591">
    <property type="protein sequence ID" value="ERN13211.1"/>
    <property type="molecule type" value="Genomic_DNA"/>
</dbReference>
<protein>
    <recommendedName>
        <fullName evidence="4">RFTS domain-containing protein</fullName>
    </recommendedName>
</protein>